<keyword evidence="3" id="KW-1185">Reference proteome</keyword>
<name>A0ABC8UXA0_9AQUA</name>
<organism evidence="2 3">
    <name type="scientific">Ilex paraguariensis</name>
    <name type="common">yerba mate</name>
    <dbReference type="NCBI Taxonomy" id="185542"/>
    <lineage>
        <taxon>Eukaryota</taxon>
        <taxon>Viridiplantae</taxon>
        <taxon>Streptophyta</taxon>
        <taxon>Embryophyta</taxon>
        <taxon>Tracheophyta</taxon>
        <taxon>Spermatophyta</taxon>
        <taxon>Magnoliopsida</taxon>
        <taxon>eudicotyledons</taxon>
        <taxon>Gunneridae</taxon>
        <taxon>Pentapetalae</taxon>
        <taxon>asterids</taxon>
        <taxon>campanulids</taxon>
        <taxon>Aquifoliales</taxon>
        <taxon>Aquifoliaceae</taxon>
        <taxon>Ilex</taxon>
    </lineage>
</organism>
<sequence length="78" mass="9066">MGVHVRRLPSTKDLRQMNHPFQDRELPDGIPKIFKIRVPLHCSLPNQRSICWKSSKILFDNTSYPQKKKRIVLLVGSA</sequence>
<comment type="caution">
    <text evidence="2">The sequence shown here is derived from an EMBL/GenBank/DDBJ whole genome shotgun (WGS) entry which is preliminary data.</text>
</comment>
<proteinExistence type="predicted"/>
<dbReference type="Proteomes" id="UP001642360">
    <property type="component" value="Unassembled WGS sequence"/>
</dbReference>
<dbReference type="EMBL" id="CAUOFW020009279">
    <property type="protein sequence ID" value="CAK9185317.1"/>
    <property type="molecule type" value="Genomic_DNA"/>
</dbReference>
<feature type="region of interest" description="Disordered" evidence="1">
    <location>
        <begin position="1"/>
        <end position="23"/>
    </location>
</feature>
<reference evidence="2 3" key="1">
    <citation type="submission" date="2024-02" db="EMBL/GenBank/DDBJ databases">
        <authorList>
            <person name="Vignale AGUSTIN F."/>
            <person name="Sosa J E."/>
            <person name="Modenutti C."/>
        </authorList>
    </citation>
    <scope>NUCLEOTIDE SEQUENCE [LARGE SCALE GENOMIC DNA]</scope>
</reference>
<evidence type="ECO:0000313" key="2">
    <source>
        <dbReference type="EMBL" id="CAK9185317.1"/>
    </source>
</evidence>
<evidence type="ECO:0000313" key="3">
    <source>
        <dbReference type="Proteomes" id="UP001642360"/>
    </source>
</evidence>
<protein>
    <submittedName>
        <fullName evidence="2">Uncharacterized protein</fullName>
    </submittedName>
</protein>
<feature type="compositionally biased region" description="Basic and acidic residues" evidence="1">
    <location>
        <begin position="10"/>
        <end position="23"/>
    </location>
</feature>
<gene>
    <name evidence="2" type="ORF">ILEXP_LOCUS55713</name>
</gene>
<dbReference type="AlphaFoldDB" id="A0ABC8UXA0"/>
<evidence type="ECO:0000256" key="1">
    <source>
        <dbReference type="SAM" id="MobiDB-lite"/>
    </source>
</evidence>
<accession>A0ABC8UXA0</accession>